<keyword evidence="2" id="KW-0378">Hydrolase</keyword>
<keyword evidence="1" id="KW-0479">Metal-binding</keyword>
<dbReference type="SFLD" id="SFLDG01135">
    <property type="entry name" value="C1.5.6:_HAD__Beta-PGM__Phospha"/>
    <property type="match status" value="1"/>
</dbReference>
<evidence type="ECO:0000313" key="2">
    <source>
        <dbReference type="EMBL" id="MEK0248818.1"/>
    </source>
</evidence>
<dbReference type="PRINTS" id="PR00413">
    <property type="entry name" value="HADHALOGNASE"/>
</dbReference>
<dbReference type="GO" id="GO:0016787">
    <property type="term" value="F:hydrolase activity"/>
    <property type="evidence" value="ECO:0007669"/>
    <property type="project" value="UniProtKB-KW"/>
</dbReference>
<dbReference type="Proteomes" id="UP001334005">
    <property type="component" value="Unassembled WGS sequence"/>
</dbReference>
<evidence type="ECO:0000313" key="3">
    <source>
        <dbReference type="Proteomes" id="UP001334005"/>
    </source>
</evidence>
<evidence type="ECO:0000256" key="1">
    <source>
        <dbReference type="ARBA" id="ARBA00022723"/>
    </source>
</evidence>
<dbReference type="RefSeq" id="WP_331834791.1">
    <property type="nucleotide sequence ID" value="NZ_JARXNH020000054.1"/>
</dbReference>
<accession>A0ABU8Z5H0</accession>
<dbReference type="SFLD" id="SFLDG01129">
    <property type="entry name" value="C1.5:_HAD__Beta-PGM__Phosphata"/>
    <property type="match status" value="1"/>
</dbReference>
<dbReference type="Gene3D" id="1.10.150.240">
    <property type="entry name" value="Putative phosphatase, domain 2"/>
    <property type="match status" value="1"/>
</dbReference>
<dbReference type="InterPro" id="IPR023214">
    <property type="entry name" value="HAD_sf"/>
</dbReference>
<dbReference type="InterPro" id="IPR023198">
    <property type="entry name" value="PGP-like_dom2"/>
</dbReference>
<sequence>MSIKAVIFDMDGVLIDSESLWRQAQIEALARWGATVSVAECETLTKGKRLDDIARTWCRHCQLSVAPQRLQQMILRRVTGLIIARGEAMDGVNEALAHFRHCGYKIALATSSSHQVIAAVLDKLALRPWFDVISSADDEAWGKPHPAVYLSTLRKLNLRADQCLVIEDSASGFQAARAAGIPTIAVTEDCQHQQFHGAVARHHSLTELLLSRAESVKAAG</sequence>
<keyword evidence="3" id="KW-1185">Reference proteome</keyword>
<name>A0ABU8Z5H0_9ENTR</name>
<organism evidence="2 3">
    <name type="scientific">Raoultella scottii</name>
    <dbReference type="NCBI Taxonomy" id="3040937"/>
    <lineage>
        <taxon>Bacteria</taxon>
        <taxon>Pseudomonadati</taxon>
        <taxon>Pseudomonadota</taxon>
        <taxon>Gammaproteobacteria</taxon>
        <taxon>Enterobacterales</taxon>
        <taxon>Enterobacteriaceae</taxon>
        <taxon>Klebsiella/Raoultella group</taxon>
        <taxon>Raoultella</taxon>
    </lineage>
</organism>
<dbReference type="Gene3D" id="3.40.50.1000">
    <property type="entry name" value="HAD superfamily/HAD-like"/>
    <property type="match status" value="1"/>
</dbReference>
<protein>
    <submittedName>
        <fullName evidence="2">HAD-IA family hydrolase</fullName>
    </submittedName>
</protein>
<reference evidence="2 3" key="1">
    <citation type="submission" date="2024-03" db="EMBL/GenBank/DDBJ databases">
        <title>Two novel Raoultella species associated with bleeding cankers of broadleaf hosts, Raoultella scottia sp. nov. and Raoultella lignicola sp. nov.</title>
        <authorList>
            <person name="Brady C.L."/>
        </authorList>
    </citation>
    <scope>NUCLEOTIDE SEQUENCE [LARGE SCALE GENOMIC DNA]</scope>
    <source>
        <strain evidence="2 3">BAC 10a-01-01</strain>
    </source>
</reference>
<comment type="caution">
    <text evidence="2">The sequence shown here is derived from an EMBL/GenBank/DDBJ whole genome shotgun (WGS) entry which is preliminary data.</text>
</comment>
<dbReference type="PANTHER" id="PTHR18901:SF38">
    <property type="entry name" value="PSEUDOURIDINE-5'-PHOSPHATASE"/>
    <property type="match status" value="1"/>
</dbReference>
<proteinExistence type="predicted"/>
<dbReference type="SUPFAM" id="SSF56784">
    <property type="entry name" value="HAD-like"/>
    <property type="match status" value="1"/>
</dbReference>
<gene>
    <name evidence="2" type="ORF">QFI66_011960</name>
</gene>
<dbReference type="EMBL" id="JARXNH020000054">
    <property type="protein sequence ID" value="MEK0248818.1"/>
    <property type="molecule type" value="Genomic_DNA"/>
</dbReference>
<dbReference type="NCBIfam" id="TIGR01509">
    <property type="entry name" value="HAD-SF-IA-v3"/>
    <property type="match status" value="1"/>
</dbReference>
<dbReference type="NCBIfam" id="TIGR01549">
    <property type="entry name" value="HAD-SF-IA-v1"/>
    <property type="match status" value="1"/>
</dbReference>
<dbReference type="InterPro" id="IPR006439">
    <property type="entry name" value="HAD-SF_hydro_IA"/>
</dbReference>
<dbReference type="SFLD" id="SFLDS00003">
    <property type="entry name" value="Haloacid_Dehalogenase"/>
    <property type="match status" value="1"/>
</dbReference>
<dbReference type="PANTHER" id="PTHR18901">
    <property type="entry name" value="2-DEOXYGLUCOSE-6-PHOSPHATE PHOSPHATASE 2"/>
    <property type="match status" value="1"/>
</dbReference>
<dbReference type="CDD" id="cd07505">
    <property type="entry name" value="HAD_BPGM-like"/>
    <property type="match status" value="1"/>
</dbReference>
<dbReference type="InterPro" id="IPR036412">
    <property type="entry name" value="HAD-like_sf"/>
</dbReference>
<dbReference type="Pfam" id="PF00702">
    <property type="entry name" value="Hydrolase"/>
    <property type="match status" value="1"/>
</dbReference>